<evidence type="ECO:0000259" key="6">
    <source>
        <dbReference type="PROSITE" id="PS51456"/>
    </source>
</evidence>
<dbReference type="InterPro" id="IPR000048">
    <property type="entry name" value="IQ_motif_EF-hand-BS"/>
</dbReference>
<dbReference type="GO" id="GO:0005524">
    <property type="term" value="F:ATP binding"/>
    <property type="evidence" value="ECO:0007669"/>
    <property type="project" value="UniProtKB-KW"/>
</dbReference>
<dbReference type="InterPro" id="IPR036961">
    <property type="entry name" value="Kinesin_motor_dom_sf"/>
</dbReference>
<dbReference type="Gene3D" id="3.40.850.10">
    <property type="entry name" value="Kinesin motor domain"/>
    <property type="match status" value="1"/>
</dbReference>
<evidence type="ECO:0000256" key="4">
    <source>
        <dbReference type="ARBA" id="ARBA00023175"/>
    </source>
</evidence>
<dbReference type="SUPFAM" id="SSF52540">
    <property type="entry name" value="P-loop containing nucleoside triphosphate hydrolases"/>
    <property type="match status" value="1"/>
</dbReference>
<keyword evidence="1" id="KW-0547">Nucleotide-binding</keyword>
<evidence type="ECO:0000256" key="1">
    <source>
        <dbReference type="ARBA" id="ARBA00022741"/>
    </source>
</evidence>
<keyword evidence="2" id="KW-0067">ATP-binding</keyword>
<dbReference type="AlphaFoldDB" id="A0A3P7FS13"/>
<dbReference type="OrthoDB" id="6108017at2759"/>
<dbReference type="PANTHER" id="PTHR46049">
    <property type="entry name" value="AGAP003327-PA"/>
    <property type="match status" value="1"/>
</dbReference>
<dbReference type="GO" id="GO:0003779">
    <property type="term" value="F:actin binding"/>
    <property type="evidence" value="ECO:0007669"/>
    <property type="project" value="UniProtKB-KW"/>
</dbReference>
<evidence type="ECO:0000313" key="7">
    <source>
        <dbReference type="EMBL" id="VDM12005.1"/>
    </source>
</evidence>
<name>A0A3P7FS13_WUCBA</name>
<evidence type="ECO:0000256" key="2">
    <source>
        <dbReference type="ARBA" id="ARBA00022840"/>
    </source>
</evidence>
<keyword evidence="4" id="KW-0505">Motor protein</keyword>
<dbReference type="Gene3D" id="1.10.10.820">
    <property type="match status" value="1"/>
</dbReference>
<proteinExistence type="inferred from homology"/>
<dbReference type="PROSITE" id="PS50096">
    <property type="entry name" value="IQ"/>
    <property type="match status" value="2"/>
</dbReference>
<dbReference type="Pfam" id="PF00063">
    <property type="entry name" value="Myosin_head"/>
    <property type="match status" value="1"/>
</dbReference>
<dbReference type="InParanoid" id="A0A3P7FS13"/>
<evidence type="ECO:0000256" key="5">
    <source>
        <dbReference type="PROSITE-ProRule" id="PRU00782"/>
    </source>
</evidence>
<sequence>MNGITIYFIVSSPGDAVEVEGRNDSADLAEIRSSMKVLMFKDSEIWSIFKILAAILHAGNIKYIAKSVNNVEAVEIRDTFEIERVAELLSINKELLVNALIRRSMMIGVERVVSYLSAEETVNVRDIFVKAIYHRLFLHIVEKINGTMNGVRKEESQNNTISILDIFGFENFVRNSFEQFCINYTNETLHQLFINLMFKMEQSTYDKEQISWGPIEIVDNKEVLNLIALGPMSIMAIMDEESVLPKGTDQNMLEKLHVHHGSNEGLYFKPQSDLDRSFGIAHYAGTVFYHSKGFIDKNRDKFSSDLLELLHASEFRLLRLLFDDVYNYDDMSVMRNKHPTVASHFRKLLENLVASLEHKEPFFINCIVPNAIKRPLVNSQLILLIEGIKFMEREIVYKQMSYMSLLEMVRIRKSGYPIRYQYQCFVERYRLLVDGIGPLRTINCRMASRRICDITLGPEADIRLGKTMIFLKEAQHLLLQQEQERMLTLRVTTIQKTVRGWIHRIQFKQMKAAAIVIEKYWRGYIQRQRYRQIRLGFARLQAIFRSRQIVLHYKLFRAIITKFQVSY</sequence>
<dbReference type="SMART" id="SM00242">
    <property type="entry name" value="MYSc"/>
    <property type="match status" value="1"/>
</dbReference>
<dbReference type="GO" id="GO:0016459">
    <property type="term" value="C:myosin complex"/>
    <property type="evidence" value="ECO:0007669"/>
    <property type="project" value="UniProtKB-KW"/>
</dbReference>
<dbReference type="PROSITE" id="PS51456">
    <property type="entry name" value="MYOSIN_MOTOR"/>
    <property type="match status" value="1"/>
</dbReference>
<dbReference type="InterPro" id="IPR027417">
    <property type="entry name" value="P-loop_NTPase"/>
</dbReference>
<dbReference type="Gene3D" id="1.20.5.190">
    <property type="match status" value="1"/>
</dbReference>
<evidence type="ECO:0000313" key="8">
    <source>
        <dbReference type="Proteomes" id="UP000270924"/>
    </source>
</evidence>
<dbReference type="PANTHER" id="PTHR46049:SF5">
    <property type="entry name" value="PLECKSTRIN HOMOLOGY DOMAIN-CONTAINING FAMILY H MEMBER 3"/>
    <property type="match status" value="1"/>
</dbReference>
<accession>A0A3P7FS13</accession>
<comment type="caution">
    <text evidence="5">Lacks conserved residue(s) required for the propagation of feature annotation.</text>
</comment>
<keyword evidence="5" id="KW-0009">Actin-binding</keyword>
<comment type="similarity">
    <text evidence="5">Belongs to the TRAFAC class myosin-kinesin ATPase superfamily. Myosin family.</text>
</comment>
<dbReference type="InterPro" id="IPR051724">
    <property type="entry name" value="Actin_motor_Myosin"/>
</dbReference>
<dbReference type="InterPro" id="IPR001609">
    <property type="entry name" value="Myosin_head_motor_dom-like"/>
</dbReference>
<dbReference type="Proteomes" id="UP000270924">
    <property type="component" value="Unassembled WGS sequence"/>
</dbReference>
<dbReference type="OMA" id="VCPERER"/>
<keyword evidence="3 5" id="KW-0518">Myosin</keyword>
<dbReference type="GO" id="GO:0003774">
    <property type="term" value="F:cytoskeletal motor activity"/>
    <property type="evidence" value="ECO:0007669"/>
    <property type="project" value="InterPro"/>
</dbReference>
<dbReference type="EMBL" id="UYWW01002646">
    <property type="protein sequence ID" value="VDM12005.1"/>
    <property type="molecule type" value="Genomic_DNA"/>
</dbReference>
<dbReference type="Gene3D" id="1.20.58.530">
    <property type="match status" value="1"/>
</dbReference>
<reference evidence="7 8" key="1">
    <citation type="submission" date="2018-11" db="EMBL/GenBank/DDBJ databases">
        <authorList>
            <consortium name="Pathogen Informatics"/>
        </authorList>
    </citation>
    <scope>NUCLEOTIDE SEQUENCE [LARGE SCALE GENOMIC DNA]</scope>
</reference>
<evidence type="ECO:0000256" key="3">
    <source>
        <dbReference type="ARBA" id="ARBA00023123"/>
    </source>
</evidence>
<gene>
    <name evidence="7" type="ORF">WBA_LOCUS5391</name>
</gene>
<protein>
    <recommendedName>
        <fullName evidence="6">Myosin motor domain-containing protein</fullName>
    </recommendedName>
</protein>
<organism evidence="7 8">
    <name type="scientific">Wuchereria bancrofti</name>
    <dbReference type="NCBI Taxonomy" id="6293"/>
    <lineage>
        <taxon>Eukaryota</taxon>
        <taxon>Metazoa</taxon>
        <taxon>Ecdysozoa</taxon>
        <taxon>Nematoda</taxon>
        <taxon>Chromadorea</taxon>
        <taxon>Rhabditida</taxon>
        <taxon>Spirurina</taxon>
        <taxon>Spiruromorpha</taxon>
        <taxon>Filarioidea</taxon>
        <taxon>Onchocercidae</taxon>
        <taxon>Wuchereria</taxon>
    </lineage>
</organism>
<dbReference type="Gene3D" id="1.20.120.720">
    <property type="entry name" value="Myosin VI head, motor domain, U50 subdomain"/>
    <property type="match status" value="1"/>
</dbReference>
<dbReference type="Gene3D" id="6.20.240.20">
    <property type="match status" value="1"/>
</dbReference>
<feature type="domain" description="Myosin motor" evidence="6">
    <location>
        <begin position="1"/>
        <end position="484"/>
    </location>
</feature>
<keyword evidence="8" id="KW-1185">Reference proteome</keyword>
<dbReference type="SMART" id="SM00015">
    <property type="entry name" value="IQ"/>
    <property type="match status" value="2"/>
</dbReference>
<dbReference type="CDD" id="cd23767">
    <property type="entry name" value="IQCD"/>
    <property type="match status" value="1"/>
</dbReference>